<dbReference type="EMBL" id="BTRK01000005">
    <property type="protein sequence ID" value="GMR52727.1"/>
    <property type="molecule type" value="Genomic_DNA"/>
</dbReference>
<dbReference type="Proteomes" id="UP001328107">
    <property type="component" value="Unassembled WGS sequence"/>
</dbReference>
<sequence length="93" mass="10715">LHLFLSLPLTVFTASSHEHLLLEGVSISPGSRVRIDLFLPIILHHINRRGKILDLVSRHVSLFLAASNNRQDQRQHRSHQTEETISEYHFCTI</sequence>
<evidence type="ECO:0000313" key="2">
    <source>
        <dbReference type="EMBL" id="GMR52727.1"/>
    </source>
</evidence>
<accession>A0AAN5CY83</accession>
<evidence type="ECO:0000313" key="3">
    <source>
        <dbReference type="Proteomes" id="UP001328107"/>
    </source>
</evidence>
<organism evidence="2 3">
    <name type="scientific">Pristionchus mayeri</name>
    <dbReference type="NCBI Taxonomy" id="1317129"/>
    <lineage>
        <taxon>Eukaryota</taxon>
        <taxon>Metazoa</taxon>
        <taxon>Ecdysozoa</taxon>
        <taxon>Nematoda</taxon>
        <taxon>Chromadorea</taxon>
        <taxon>Rhabditida</taxon>
        <taxon>Rhabditina</taxon>
        <taxon>Diplogasteromorpha</taxon>
        <taxon>Diplogasteroidea</taxon>
        <taxon>Neodiplogasteridae</taxon>
        <taxon>Pristionchus</taxon>
    </lineage>
</organism>
<name>A0AAN5CY83_9BILA</name>
<proteinExistence type="predicted"/>
<reference evidence="3" key="1">
    <citation type="submission" date="2022-10" db="EMBL/GenBank/DDBJ databases">
        <title>Genome assembly of Pristionchus species.</title>
        <authorList>
            <person name="Yoshida K."/>
            <person name="Sommer R.J."/>
        </authorList>
    </citation>
    <scope>NUCLEOTIDE SEQUENCE [LARGE SCALE GENOMIC DNA]</scope>
    <source>
        <strain evidence="3">RS5460</strain>
    </source>
</reference>
<keyword evidence="1" id="KW-0732">Signal</keyword>
<comment type="caution">
    <text evidence="2">The sequence shown here is derived from an EMBL/GenBank/DDBJ whole genome shotgun (WGS) entry which is preliminary data.</text>
</comment>
<feature type="non-terminal residue" evidence="2">
    <location>
        <position position="1"/>
    </location>
</feature>
<dbReference type="AlphaFoldDB" id="A0AAN5CY83"/>
<protein>
    <recommendedName>
        <fullName evidence="4">Secreted protein</fullName>
    </recommendedName>
</protein>
<evidence type="ECO:0000256" key="1">
    <source>
        <dbReference type="SAM" id="SignalP"/>
    </source>
</evidence>
<feature type="chain" id="PRO_5042951381" description="Secreted protein" evidence="1">
    <location>
        <begin position="17"/>
        <end position="93"/>
    </location>
</feature>
<keyword evidence="3" id="KW-1185">Reference proteome</keyword>
<evidence type="ECO:0008006" key="4">
    <source>
        <dbReference type="Google" id="ProtNLM"/>
    </source>
</evidence>
<gene>
    <name evidence="2" type="ORF">PMAYCL1PPCAC_22922</name>
</gene>
<feature type="non-terminal residue" evidence="2">
    <location>
        <position position="93"/>
    </location>
</feature>
<feature type="signal peptide" evidence="1">
    <location>
        <begin position="1"/>
        <end position="16"/>
    </location>
</feature>